<dbReference type="Proteomes" id="UP001152484">
    <property type="component" value="Unassembled WGS sequence"/>
</dbReference>
<sequence>MSSDSQTHPPKPEPLSRSSDYAAYPKIDPIDTVPVSLDSDHPPPLQEQTRYPPSTAGPAPISGSAATTMPSESNPYVSPAPASGPGSSVKNTMDTMKDVLGKWGKKAVEATKKGQDLAENMWQHLKTGPSLADAAVGRIAQGTKILAEGGYEKVFRQTFETLPEEKLLKAYACYLSTSAGPVMGLLYLSSAKMAFCSDNPLSYKVGEQTQWSYYKVILPIHQLKAVNPSASKINPVEKFIQVISIDNHEFWFMGFVNYDSAVKCLQGALLRHP</sequence>
<proteinExistence type="inferred from homology"/>
<dbReference type="PANTHER" id="PTHR31969">
    <property type="entry name" value="GEM-LIKE PROTEIN 2"/>
    <property type="match status" value="1"/>
</dbReference>
<feature type="domain" description="GRAM" evidence="3">
    <location>
        <begin position="153"/>
        <end position="230"/>
    </location>
</feature>
<dbReference type="Gene3D" id="2.30.29.30">
    <property type="entry name" value="Pleckstrin-homology domain (PH domain)/Phosphotyrosine-binding domain (PTB)"/>
    <property type="match status" value="1"/>
</dbReference>
<name>A0A9P0YWP3_CUSEU</name>
<comment type="caution">
    <text evidence="4">The sequence shown here is derived from an EMBL/GenBank/DDBJ whole genome shotgun (WGS) entry which is preliminary data.</text>
</comment>
<evidence type="ECO:0000313" key="4">
    <source>
        <dbReference type="EMBL" id="CAH9078379.1"/>
    </source>
</evidence>
<feature type="compositionally biased region" description="Low complexity" evidence="2">
    <location>
        <begin position="79"/>
        <end position="88"/>
    </location>
</feature>
<organism evidence="4 5">
    <name type="scientific">Cuscuta europaea</name>
    <name type="common">European dodder</name>
    <dbReference type="NCBI Taxonomy" id="41803"/>
    <lineage>
        <taxon>Eukaryota</taxon>
        <taxon>Viridiplantae</taxon>
        <taxon>Streptophyta</taxon>
        <taxon>Embryophyta</taxon>
        <taxon>Tracheophyta</taxon>
        <taxon>Spermatophyta</taxon>
        <taxon>Magnoliopsida</taxon>
        <taxon>eudicotyledons</taxon>
        <taxon>Gunneridae</taxon>
        <taxon>Pentapetalae</taxon>
        <taxon>asterids</taxon>
        <taxon>lamiids</taxon>
        <taxon>Solanales</taxon>
        <taxon>Convolvulaceae</taxon>
        <taxon>Cuscuteae</taxon>
        <taxon>Cuscuta</taxon>
        <taxon>Cuscuta subgen. Cuscuta</taxon>
    </lineage>
</organism>
<dbReference type="InterPro" id="IPR004182">
    <property type="entry name" value="GRAM"/>
</dbReference>
<evidence type="ECO:0000313" key="5">
    <source>
        <dbReference type="Proteomes" id="UP001152484"/>
    </source>
</evidence>
<accession>A0A9P0YWP3</accession>
<feature type="region of interest" description="Disordered" evidence="2">
    <location>
        <begin position="1"/>
        <end position="91"/>
    </location>
</feature>
<comment type="similarity">
    <text evidence="1">Belongs to the GEM family.</text>
</comment>
<dbReference type="InterPro" id="IPR011993">
    <property type="entry name" value="PH-like_dom_sf"/>
</dbReference>
<dbReference type="OrthoDB" id="640718at2759"/>
<keyword evidence="5" id="KW-1185">Reference proteome</keyword>
<dbReference type="AlphaFoldDB" id="A0A9P0YWP3"/>
<dbReference type="SMART" id="SM00568">
    <property type="entry name" value="GRAM"/>
    <property type="match status" value="1"/>
</dbReference>
<gene>
    <name evidence="4" type="ORF">CEURO_LOCUS6689</name>
</gene>
<evidence type="ECO:0000256" key="2">
    <source>
        <dbReference type="SAM" id="MobiDB-lite"/>
    </source>
</evidence>
<dbReference type="CDD" id="cd13222">
    <property type="entry name" value="PH-GRAM_GEM"/>
    <property type="match status" value="1"/>
</dbReference>
<dbReference type="Pfam" id="PF02893">
    <property type="entry name" value="GRAM"/>
    <property type="match status" value="1"/>
</dbReference>
<evidence type="ECO:0000256" key="1">
    <source>
        <dbReference type="ARBA" id="ARBA00009414"/>
    </source>
</evidence>
<feature type="compositionally biased region" description="Polar residues" evidence="2">
    <location>
        <begin position="64"/>
        <end position="76"/>
    </location>
</feature>
<reference evidence="4" key="1">
    <citation type="submission" date="2022-07" db="EMBL/GenBank/DDBJ databases">
        <authorList>
            <person name="Macas J."/>
            <person name="Novak P."/>
            <person name="Neumann P."/>
        </authorList>
    </citation>
    <scope>NUCLEOTIDE SEQUENCE</scope>
</reference>
<dbReference type="InterPro" id="IPR037848">
    <property type="entry name" value="GEM-like"/>
</dbReference>
<dbReference type="EMBL" id="CAMAPE010000010">
    <property type="protein sequence ID" value="CAH9078379.1"/>
    <property type="molecule type" value="Genomic_DNA"/>
</dbReference>
<protein>
    <recommendedName>
        <fullName evidence="3">GRAM domain-containing protein</fullName>
    </recommendedName>
</protein>
<evidence type="ECO:0000259" key="3">
    <source>
        <dbReference type="SMART" id="SM00568"/>
    </source>
</evidence>